<proteinExistence type="inferred from homology"/>
<evidence type="ECO:0000256" key="1">
    <source>
        <dbReference type="ARBA" id="ARBA00004377"/>
    </source>
</evidence>
<dbReference type="Gene3D" id="2.40.30.170">
    <property type="match status" value="1"/>
</dbReference>
<dbReference type="EMBL" id="JXTP01000062">
    <property type="protein sequence ID" value="KIU26760.1"/>
    <property type="molecule type" value="Genomic_DNA"/>
</dbReference>
<dbReference type="Pfam" id="PF25885">
    <property type="entry name" value="HH_EMRA"/>
    <property type="match status" value="1"/>
</dbReference>
<comment type="similarity">
    <text evidence="2">Belongs to the membrane fusion protein (MFP) (TC 8.A.1) family.</text>
</comment>
<organism evidence="13 14">
    <name type="scientific">Sphingomonas melonis</name>
    <dbReference type="NCBI Taxonomy" id="152682"/>
    <lineage>
        <taxon>Bacteria</taxon>
        <taxon>Pseudomonadati</taxon>
        <taxon>Pseudomonadota</taxon>
        <taxon>Alphaproteobacteria</taxon>
        <taxon>Sphingomonadales</taxon>
        <taxon>Sphingomonadaceae</taxon>
        <taxon>Sphingomonas</taxon>
    </lineage>
</organism>
<dbReference type="Pfam" id="PF25963">
    <property type="entry name" value="Beta-barrel_AAEA"/>
    <property type="match status" value="1"/>
</dbReference>
<evidence type="ECO:0000256" key="4">
    <source>
        <dbReference type="ARBA" id="ARBA00022475"/>
    </source>
</evidence>
<dbReference type="GO" id="GO:0046677">
    <property type="term" value="P:response to antibiotic"/>
    <property type="evidence" value="ECO:0007669"/>
    <property type="project" value="UniProtKB-ARBA"/>
</dbReference>
<evidence type="ECO:0000256" key="7">
    <source>
        <dbReference type="ARBA" id="ARBA00022989"/>
    </source>
</evidence>
<dbReference type="InterPro" id="IPR058633">
    <property type="entry name" value="EmrA/FarA_HH"/>
</dbReference>
<dbReference type="Proteomes" id="UP000033203">
    <property type="component" value="Unassembled WGS sequence"/>
</dbReference>
<evidence type="ECO:0000256" key="6">
    <source>
        <dbReference type="ARBA" id="ARBA00022692"/>
    </source>
</evidence>
<dbReference type="SUPFAM" id="SSF111369">
    <property type="entry name" value="HlyD-like secretion proteins"/>
    <property type="match status" value="2"/>
</dbReference>
<evidence type="ECO:0000256" key="10">
    <source>
        <dbReference type="SAM" id="Phobius"/>
    </source>
</evidence>
<feature type="compositionally biased region" description="Low complexity" evidence="9">
    <location>
        <begin position="14"/>
        <end position="26"/>
    </location>
</feature>
<sequence>MTDAPESKTDTDDGAQPAGPAPQQGKPKARRTGLLILAAVVVIAAIVWAVFHFLLAKPEEETDDAYVAGDVVAITARDPGQITAIHADNTQTVKAGQPLLDLDPATADVQLASAAAELARAVRATRADFSKVSESGAAIVQARAQLSAAQADYARRQGAAAQGAISGEELAHAADAVKVARANLALAQSQQAQARSAVQGTDTSTNPAVLAAIAAYRRAAITRSHMHIVAPIDGVVAQRTVQIGQQVAAGTPLMAVVPLGKVWVDANFRETQLKDLRIGQPATVTADMYGGDVVFHGRVVGVGAGSGNAFALLPPQNASGNWIKIVQRVPVRIALEPKELAQNPLRIGLSVKTTVDTADQSGARLGRPATQVYGDKPTDVRDPAVEARIRQIIAANR</sequence>
<dbReference type="InterPro" id="IPR058634">
    <property type="entry name" value="AaeA-lik-b-barrel"/>
</dbReference>
<keyword evidence="8 10" id="KW-0472">Membrane</keyword>
<gene>
    <name evidence="13" type="ORF">SR41_12980</name>
</gene>
<dbReference type="GO" id="GO:1990961">
    <property type="term" value="P:xenobiotic detoxification by transmembrane export across the plasma membrane"/>
    <property type="evidence" value="ECO:0007669"/>
    <property type="project" value="UniProtKB-ARBA"/>
</dbReference>
<keyword evidence="6 10" id="KW-0812">Transmembrane</keyword>
<dbReference type="AlphaFoldDB" id="A0A0D1M446"/>
<accession>A0A0D1M446</accession>
<evidence type="ECO:0000259" key="12">
    <source>
        <dbReference type="Pfam" id="PF25963"/>
    </source>
</evidence>
<keyword evidence="3" id="KW-0813">Transport</keyword>
<keyword evidence="4" id="KW-1003">Cell membrane</keyword>
<reference evidence="13 14" key="1">
    <citation type="submission" date="2015-01" db="EMBL/GenBank/DDBJ databases">
        <title>Genome of Sphingomonas taxi strain 30a.</title>
        <authorList>
            <person name="Eevers N."/>
            <person name="Van Hamme J."/>
            <person name="Bottos E."/>
            <person name="Weyens N."/>
            <person name="Vangronsveld J."/>
        </authorList>
    </citation>
    <scope>NUCLEOTIDE SEQUENCE [LARGE SCALE GENOMIC DNA]</scope>
    <source>
        <strain evidence="13 14">30a</strain>
    </source>
</reference>
<evidence type="ECO:0000256" key="3">
    <source>
        <dbReference type="ARBA" id="ARBA00022448"/>
    </source>
</evidence>
<keyword evidence="5" id="KW-0997">Cell inner membrane</keyword>
<feature type="transmembrane region" description="Helical" evidence="10">
    <location>
        <begin position="34"/>
        <end position="55"/>
    </location>
</feature>
<dbReference type="PANTHER" id="PTHR30386:SF19">
    <property type="entry name" value="MULTIDRUG EXPORT PROTEIN EMRA-RELATED"/>
    <property type="match status" value="1"/>
</dbReference>
<dbReference type="GO" id="GO:0005886">
    <property type="term" value="C:plasma membrane"/>
    <property type="evidence" value="ECO:0007669"/>
    <property type="project" value="UniProtKB-SubCell"/>
</dbReference>
<evidence type="ECO:0000259" key="11">
    <source>
        <dbReference type="Pfam" id="PF25885"/>
    </source>
</evidence>
<protein>
    <submittedName>
        <fullName evidence="13">Hemolysin D</fullName>
    </submittedName>
</protein>
<keyword evidence="7 10" id="KW-1133">Transmembrane helix</keyword>
<evidence type="ECO:0000313" key="14">
    <source>
        <dbReference type="Proteomes" id="UP000033203"/>
    </source>
</evidence>
<feature type="domain" description="p-hydroxybenzoic acid efflux pump subunit AaeA-like beta-barrel" evidence="12">
    <location>
        <begin position="263"/>
        <end position="340"/>
    </location>
</feature>
<dbReference type="GO" id="GO:0015721">
    <property type="term" value="P:bile acid and bile salt transport"/>
    <property type="evidence" value="ECO:0007669"/>
    <property type="project" value="UniProtKB-ARBA"/>
</dbReference>
<dbReference type="Gene3D" id="2.40.50.100">
    <property type="match status" value="1"/>
</dbReference>
<evidence type="ECO:0000256" key="5">
    <source>
        <dbReference type="ARBA" id="ARBA00022519"/>
    </source>
</evidence>
<dbReference type="PANTHER" id="PTHR30386">
    <property type="entry name" value="MEMBRANE FUSION SUBUNIT OF EMRAB-TOLC MULTIDRUG EFFLUX PUMP"/>
    <property type="match status" value="1"/>
</dbReference>
<comment type="subcellular location">
    <subcellularLocation>
        <location evidence="1">Cell inner membrane</location>
        <topology evidence="1">Single-pass membrane protein</topology>
    </subcellularLocation>
</comment>
<dbReference type="InterPro" id="IPR050739">
    <property type="entry name" value="MFP"/>
</dbReference>
<evidence type="ECO:0000313" key="13">
    <source>
        <dbReference type="EMBL" id="KIU26760.1"/>
    </source>
</evidence>
<name>A0A0D1M446_9SPHN</name>
<evidence type="ECO:0000256" key="8">
    <source>
        <dbReference type="ARBA" id="ARBA00023136"/>
    </source>
</evidence>
<dbReference type="PATRIC" id="fig|1549858.7.peg.2830"/>
<feature type="domain" description="Multidrug export protein EmrA/FarA alpha-helical hairpin" evidence="11">
    <location>
        <begin position="107"/>
        <end position="222"/>
    </location>
</feature>
<feature type="compositionally biased region" description="Basic and acidic residues" evidence="9">
    <location>
        <begin position="1"/>
        <end position="11"/>
    </location>
</feature>
<dbReference type="FunFam" id="2.40.30.170:FF:000003">
    <property type="entry name" value="Multidrug resistance protein A"/>
    <property type="match status" value="1"/>
</dbReference>
<evidence type="ECO:0000256" key="9">
    <source>
        <dbReference type="SAM" id="MobiDB-lite"/>
    </source>
</evidence>
<evidence type="ECO:0000256" key="2">
    <source>
        <dbReference type="ARBA" id="ARBA00009477"/>
    </source>
</evidence>
<feature type="region of interest" description="Disordered" evidence="9">
    <location>
        <begin position="1"/>
        <end position="28"/>
    </location>
</feature>
<comment type="caution">
    <text evidence="13">The sequence shown here is derived from an EMBL/GenBank/DDBJ whole genome shotgun (WGS) entry which is preliminary data.</text>
</comment>